<keyword evidence="3" id="KW-0378">Hydrolase</keyword>
<name>A0A840ZJU4_9HYPH</name>
<evidence type="ECO:0000256" key="4">
    <source>
        <dbReference type="ARBA" id="ARBA00022833"/>
    </source>
</evidence>
<dbReference type="GO" id="GO:0000502">
    <property type="term" value="C:proteasome complex"/>
    <property type="evidence" value="ECO:0007669"/>
    <property type="project" value="UniProtKB-KW"/>
</dbReference>
<dbReference type="InterPro" id="IPR032865">
    <property type="entry name" value="Prok-E2_A"/>
</dbReference>
<evidence type="ECO:0000256" key="5">
    <source>
        <dbReference type="ARBA" id="ARBA00023049"/>
    </source>
</evidence>
<dbReference type="SUPFAM" id="SSF69572">
    <property type="entry name" value="Activating enzymes of the ubiquitin-like proteins"/>
    <property type="match status" value="1"/>
</dbReference>
<dbReference type="Proteomes" id="UP000583454">
    <property type="component" value="Unassembled WGS sequence"/>
</dbReference>
<evidence type="ECO:0000256" key="3">
    <source>
        <dbReference type="ARBA" id="ARBA00022801"/>
    </source>
</evidence>
<dbReference type="GO" id="GO:0008237">
    <property type="term" value="F:metallopeptidase activity"/>
    <property type="evidence" value="ECO:0007669"/>
    <property type="project" value="UniProtKB-KW"/>
</dbReference>
<proteinExistence type="predicted"/>
<dbReference type="InterPro" id="IPR035985">
    <property type="entry name" value="Ubiquitin-activating_enz"/>
</dbReference>
<dbReference type="Gene3D" id="3.40.50.720">
    <property type="entry name" value="NAD(P)-binding Rossmann-like Domain"/>
    <property type="match status" value="1"/>
</dbReference>
<dbReference type="AlphaFoldDB" id="A0A840ZJU4"/>
<evidence type="ECO:0000259" key="6">
    <source>
        <dbReference type="Pfam" id="PF00899"/>
    </source>
</evidence>
<protein>
    <submittedName>
        <fullName evidence="8">Proteasome lid subunit RPN8/RPN11</fullName>
    </submittedName>
</protein>
<evidence type="ECO:0000259" key="7">
    <source>
        <dbReference type="Pfam" id="PF14464"/>
    </source>
</evidence>
<dbReference type="SUPFAM" id="SSF102712">
    <property type="entry name" value="JAB1/MPN domain"/>
    <property type="match status" value="1"/>
</dbReference>
<evidence type="ECO:0000256" key="1">
    <source>
        <dbReference type="ARBA" id="ARBA00022670"/>
    </source>
</evidence>
<reference evidence="8 9" key="1">
    <citation type="submission" date="2020-08" db="EMBL/GenBank/DDBJ databases">
        <title>Genomic Encyclopedia of Type Strains, Phase IV (KMG-IV): sequencing the most valuable type-strain genomes for metagenomic binning, comparative biology and taxonomic classification.</title>
        <authorList>
            <person name="Goeker M."/>
        </authorList>
    </citation>
    <scope>NUCLEOTIDE SEQUENCE [LARGE SCALE GENOMIC DNA]</scope>
    <source>
        <strain evidence="8 9">DSM 2163</strain>
    </source>
</reference>
<sequence length="748" mass="80016">MAWIDEWAVISVGDLVARQARAIDAYMRTAPDIASVVEARRHPAGPEMLLVDIATGVPQRPVVPIERIERIGIALGAEEAMPFVVMLREDFPDTEHQHLVPEGFPSAMCIDDRPWDEARLTWSPAELLQRVHLWFRRAARGELHDPHQPVDPFFGLSPLKLVVPTSVLSGTDDVELVGFRTSDDDPDVLMVLPIDSMPRSADAGRIIPVAYTVPPERMTRMRRAPRDLAALAAVLADRGVSIIPDLQERVRRWAGSEAKDRARLNGALALIVAMPVVAPNGDRPGLIDLRVFITQKTVGEVGVALGVLLPDQDANAASGFVRAIPSRDVDGTQLAGCVVEMAQVHRAFDAGLAATLGGRQAEDARKVVMVGAGAIGSHVAECLVREGRYEWCIVDDDRLLPHNLARHTLGAMQVGQVKAAALGHHLNAVFQPTAAGPVTRVIGCNVLRPGPHADDLGDALAQAAVVIDASASVAASRHLSDLAVPGRRASIFFNPSAEAAVVLVEPEDRSITLRDLEAQYYRSVLLIPTLERHLTATGERYAYTGACRAVTNRVPETRVALLSSLAAMGLARALDAPGPSIGIWTLAADGGVSVTAPVVAPVERHRLVGWEITIDAEVRSAMVGMREGALPAETGGSVIGVVDGSARKIHIVESLPPPPDSRGTPAAFERGIEGLSDDVTGKMARVMDMVRYVGEWHSHPSRYPVDPSPTDIVQLCHTAIDTALDSLPGLSLILGDDGLNVVLAEKVG</sequence>
<comment type="caution">
    <text evidence="8">The sequence shown here is derived from an EMBL/GenBank/DDBJ whole genome shotgun (WGS) entry which is preliminary data.</text>
</comment>
<organism evidence="8 9">
    <name type="scientific">Methylorubrum rhodinum</name>
    <dbReference type="NCBI Taxonomy" id="29428"/>
    <lineage>
        <taxon>Bacteria</taxon>
        <taxon>Pseudomonadati</taxon>
        <taxon>Pseudomonadota</taxon>
        <taxon>Alphaproteobacteria</taxon>
        <taxon>Hyphomicrobiales</taxon>
        <taxon>Methylobacteriaceae</taxon>
        <taxon>Methylorubrum</taxon>
    </lineage>
</organism>
<keyword evidence="2" id="KW-0479">Metal-binding</keyword>
<dbReference type="EMBL" id="JACHOP010000013">
    <property type="protein sequence ID" value="MBB5758362.1"/>
    <property type="molecule type" value="Genomic_DNA"/>
</dbReference>
<dbReference type="InterPro" id="IPR028090">
    <property type="entry name" value="JAB_dom_prok"/>
</dbReference>
<accession>A0A840ZJU4</accession>
<dbReference type="GO" id="GO:0046872">
    <property type="term" value="F:metal ion binding"/>
    <property type="evidence" value="ECO:0007669"/>
    <property type="project" value="UniProtKB-KW"/>
</dbReference>
<feature type="domain" description="THIF-type NAD/FAD binding fold" evidence="6">
    <location>
        <begin position="364"/>
        <end position="485"/>
    </location>
</feature>
<dbReference type="RefSeq" id="WP_183570727.1">
    <property type="nucleotide sequence ID" value="NZ_JACHOP010000013.1"/>
</dbReference>
<dbReference type="GO" id="GO:0006508">
    <property type="term" value="P:proteolysis"/>
    <property type="evidence" value="ECO:0007669"/>
    <property type="project" value="UniProtKB-KW"/>
</dbReference>
<keyword evidence="8" id="KW-0647">Proteasome</keyword>
<feature type="domain" description="JAB" evidence="7">
    <location>
        <begin position="616"/>
        <end position="734"/>
    </location>
</feature>
<keyword evidence="4" id="KW-0862">Zinc</keyword>
<dbReference type="Gene3D" id="3.40.140.10">
    <property type="entry name" value="Cytidine Deaminase, domain 2"/>
    <property type="match status" value="1"/>
</dbReference>
<dbReference type="GO" id="GO:0008641">
    <property type="term" value="F:ubiquitin-like modifier activating enzyme activity"/>
    <property type="evidence" value="ECO:0007669"/>
    <property type="project" value="InterPro"/>
</dbReference>
<keyword evidence="5" id="KW-0482">Metalloprotease</keyword>
<gene>
    <name evidence="8" type="ORF">HNR00_003082</name>
</gene>
<dbReference type="Pfam" id="PF00899">
    <property type="entry name" value="ThiF"/>
    <property type="match status" value="1"/>
</dbReference>
<keyword evidence="9" id="KW-1185">Reference proteome</keyword>
<keyword evidence="1" id="KW-0645">Protease</keyword>
<dbReference type="InterPro" id="IPR000594">
    <property type="entry name" value="ThiF_NAD_FAD-bd"/>
</dbReference>
<evidence type="ECO:0000313" key="9">
    <source>
        <dbReference type="Proteomes" id="UP000583454"/>
    </source>
</evidence>
<evidence type="ECO:0000256" key="2">
    <source>
        <dbReference type="ARBA" id="ARBA00022723"/>
    </source>
</evidence>
<dbReference type="Pfam" id="PF14464">
    <property type="entry name" value="Prok-JAB"/>
    <property type="match status" value="1"/>
</dbReference>
<evidence type="ECO:0000313" key="8">
    <source>
        <dbReference type="EMBL" id="MBB5758362.1"/>
    </source>
</evidence>
<dbReference type="Pfam" id="PF14457">
    <property type="entry name" value="Prok-E2_A"/>
    <property type="match status" value="1"/>
</dbReference>